<keyword evidence="3" id="KW-1185">Reference proteome</keyword>
<organism evidence="2">
    <name type="scientific">Oryza glumipatula</name>
    <dbReference type="NCBI Taxonomy" id="40148"/>
    <lineage>
        <taxon>Eukaryota</taxon>
        <taxon>Viridiplantae</taxon>
        <taxon>Streptophyta</taxon>
        <taxon>Embryophyta</taxon>
        <taxon>Tracheophyta</taxon>
        <taxon>Spermatophyta</taxon>
        <taxon>Magnoliopsida</taxon>
        <taxon>Liliopsida</taxon>
        <taxon>Poales</taxon>
        <taxon>Poaceae</taxon>
        <taxon>BOP clade</taxon>
        <taxon>Oryzoideae</taxon>
        <taxon>Oryzeae</taxon>
        <taxon>Oryzinae</taxon>
        <taxon>Oryza</taxon>
    </lineage>
</organism>
<reference evidence="2" key="1">
    <citation type="submission" date="2015-04" db="UniProtKB">
        <authorList>
            <consortium name="EnsemblPlants"/>
        </authorList>
    </citation>
    <scope>IDENTIFICATION</scope>
</reference>
<sequence>MVPKMTTPSWSPAFDVLHLEKAAIRVFGKRFDVLHREKAAISVALWPPSIHGSRRLPRRRWARDVGEGAEGPKDAAQCKKEAGDEDYIKRICTISPRQNKKNVNEPLARWLGCSVERPPPAFERRSMRNRSTRG</sequence>
<dbReference type="AlphaFoldDB" id="A0A0E0BGS8"/>
<protein>
    <submittedName>
        <fullName evidence="2">Uncharacterized protein</fullName>
    </submittedName>
</protein>
<evidence type="ECO:0000256" key="1">
    <source>
        <dbReference type="SAM" id="MobiDB-lite"/>
    </source>
</evidence>
<dbReference type="HOGENOM" id="CLU_1899449_0_0_1"/>
<proteinExistence type="predicted"/>
<feature type="region of interest" description="Disordered" evidence="1">
    <location>
        <begin position="56"/>
        <end position="81"/>
    </location>
</feature>
<evidence type="ECO:0000313" key="3">
    <source>
        <dbReference type="Proteomes" id="UP000026961"/>
    </source>
</evidence>
<dbReference type="EnsemblPlants" id="OGLUM11G06670.1">
    <property type="protein sequence ID" value="OGLUM11G06670.1"/>
    <property type="gene ID" value="OGLUM11G06670"/>
</dbReference>
<accession>A0A0E0BGS8</accession>
<feature type="compositionally biased region" description="Basic and acidic residues" evidence="1">
    <location>
        <begin position="62"/>
        <end position="81"/>
    </location>
</feature>
<dbReference type="Proteomes" id="UP000026961">
    <property type="component" value="Chromosome 11"/>
</dbReference>
<reference evidence="2" key="2">
    <citation type="submission" date="2018-05" db="EMBL/GenBank/DDBJ databases">
        <title>OgluRS3 (Oryza glumaepatula Reference Sequence Version 3).</title>
        <authorList>
            <person name="Zhang J."/>
            <person name="Kudrna D."/>
            <person name="Lee S."/>
            <person name="Talag J."/>
            <person name="Welchert J."/>
            <person name="Wing R.A."/>
        </authorList>
    </citation>
    <scope>NUCLEOTIDE SEQUENCE [LARGE SCALE GENOMIC DNA]</scope>
</reference>
<name>A0A0E0BGS8_9ORYZ</name>
<dbReference type="Gramene" id="OGLUM11G06670.1">
    <property type="protein sequence ID" value="OGLUM11G06670.1"/>
    <property type="gene ID" value="OGLUM11G06670"/>
</dbReference>
<evidence type="ECO:0000313" key="2">
    <source>
        <dbReference type="EnsemblPlants" id="OGLUM11G06670.1"/>
    </source>
</evidence>